<evidence type="ECO:0000256" key="1">
    <source>
        <dbReference type="SAM" id="MobiDB-lite"/>
    </source>
</evidence>
<feature type="non-terminal residue" evidence="2">
    <location>
        <position position="55"/>
    </location>
</feature>
<feature type="region of interest" description="Disordered" evidence="1">
    <location>
        <begin position="34"/>
        <end position="55"/>
    </location>
</feature>
<reference evidence="2 3" key="1">
    <citation type="submission" date="2024-04" db="EMBL/GenBank/DDBJ databases">
        <authorList>
            <person name="Rising A."/>
            <person name="Reimegard J."/>
            <person name="Sonavane S."/>
            <person name="Akerstrom W."/>
            <person name="Nylinder S."/>
            <person name="Hedman E."/>
            <person name="Kallberg Y."/>
        </authorList>
    </citation>
    <scope>NUCLEOTIDE SEQUENCE [LARGE SCALE GENOMIC DNA]</scope>
</reference>
<proteinExistence type="predicted"/>
<evidence type="ECO:0000313" key="3">
    <source>
        <dbReference type="Proteomes" id="UP001497382"/>
    </source>
</evidence>
<dbReference type="Proteomes" id="UP001497382">
    <property type="component" value="Unassembled WGS sequence"/>
</dbReference>
<name>A0AAV2BB23_9ARAC</name>
<evidence type="ECO:0000313" key="2">
    <source>
        <dbReference type="EMBL" id="CAL1293396.1"/>
    </source>
</evidence>
<comment type="caution">
    <text evidence="2">The sequence shown here is derived from an EMBL/GenBank/DDBJ whole genome shotgun (WGS) entry which is preliminary data.</text>
</comment>
<gene>
    <name evidence="2" type="ORF">LARSCL_LOCUS18161</name>
</gene>
<sequence>MLSTIQKGYPHVYGGRYWLLFIRWMTQHGALQGPEEELTINSPGGRAEPSTEDAP</sequence>
<accession>A0AAV2BB23</accession>
<protein>
    <submittedName>
        <fullName evidence="2">Uncharacterized protein</fullName>
    </submittedName>
</protein>
<keyword evidence="3" id="KW-1185">Reference proteome</keyword>
<dbReference type="EMBL" id="CAXIEN010000325">
    <property type="protein sequence ID" value="CAL1293396.1"/>
    <property type="molecule type" value="Genomic_DNA"/>
</dbReference>
<dbReference type="AlphaFoldDB" id="A0AAV2BB23"/>
<organism evidence="2 3">
    <name type="scientific">Larinioides sclopetarius</name>
    <dbReference type="NCBI Taxonomy" id="280406"/>
    <lineage>
        <taxon>Eukaryota</taxon>
        <taxon>Metazoa</taxon>
        <taxon>Ecdysozoa</taxon>
        <taxon>Arthropoda</taxon>
        <taxon>Chelicerata</taxon>
        <taxon>Arachnida</taxon>
        <taxon>Araneae</taxon>
        <taxon>Araneomorphae</taxon>
        <taxon>Entelegynae</taxon>
        <taxon>Araneoidea</taxon>
        <taxon>Araneidae</taxon>
        <taxon>Larinioides</taxon>
    </lineage>
</organism>